<reference evidence="3 4" key="1">
    <citation type="submission" date="2019-02" db="EMBL/GenBank/DDBJ databases">
        <title>Genomic Encyclopedia of Type Strains, Phase IV (KMG-IV): sequencing the most valuable type-strain genomes for metagenomic binning, comparative biology and taxonomic classification.</title>
        <authorList>
            <person name="Goeker M."/>
        </authorList>
    </citation>
    <scope>NUCLEOTIDE SEQUENCE [LARGE SCALE GENOMIC DNA]</scope>
    <source>
        <strain evidence="3 4">DSM 19570</strain>
    </source>
</reference>
<accession>A0A4Q7W0J7</accession>
<comment type="caution">
    <text evidence="3">The sequence shown here is derived from an EMBL/GenBank/DDBJ whole genome shotgun (WGS) entry which is preliminary data.</text>
</comment>
<dbReference type="InterPro" id="IPR013424">
    <property type="entry name" value="Ice-binding_C"/>
</dbReference>
<keyword evidence="4" id="KW-1185">Reference proteome</keyword>
<name>A0A4Q7W0J7_9BURK</name>
<dbReference type="AlphaFoldDB" id="A0A4Q7W0J7"/>
<evidence type="ECO:0000259" key="2">
    <source>
        <dbReference type="Pfam" id="PF07589"/>
    </source>
</evidence>
<dbReference type="Pfam" id="PF07589">
    <property type="entry name" value="PEP-CTERM"/>
    <property type="match status" value="1"/>
</dbReference>
<feature type="signal peptide" evidence="1">
    <location>
        <begin position="1"/>
        <end position="21"/>
    </location>
</feature>
<protein>
    <submittedName>
        <fullName evidence="3">Putative secreted protein with PEP-CTERM sorting signal</fullName>
    </submittedName>
</protein>
<feature type="domain" description="Ice-binding protein C-terminal" evidence="2">
    <location>
        <begin position="147"/>
        <end position="168"/>
    </location>
</feature>
<feature type="chain" id="PRO_5020277394" evidence="1">
    <location>
        <begin position="22"/>
        <end position="169"/>
    </location>
</feature>
<evidence type="ECO:0000313" key="4">
    <source>
        <dbReference type="Proteomes" id="UP000293671"/>
    </source>
</evidence>
<organism evidence="3 4">
    <name type="scientific">Rivibacter subsaxonicus</name>
    <dbReference type="NCBI Taxonomy" id="457575"/>
    <lineage>
        <taxon>Bacteria</taxon>
        <taxon>Pseudomonadati</taxon>
        <taxon>Pseudomonadota</taxon>
        <taxon>Betaproteobacteria</taxon>
        <taxon>Burkholderiales</taxon>
        <taxon>Rivibacter</taxon>
    </lineage>
</organism>
<dbReference type="Proteomes" id="UP000293671">
    <property type="component" value="Unassembled WGS sequence"/>
</dbReference>
<sequence length="169" mass="17522">MNQASLRVLAIATVMSIPALAEDQYIFGYGDGGAVRDALVRHGSEEFRPFELGWYASAAWHAGPSQDGEATGRCLICTAAANDGGFANPDRPGADAAFSELAGGIGYDTHSRAADLYADATIARDRPPAADGNDPADALEIPPARAPGTYALMLAGLGAIGFVATRRRV</sequence>
<keyword evidence="1" id="KW-0732">Signal</keyword>
<evidence type="ECO:0000313" key="3">
    <source>
        <dbReference type="EMBL" id="RZU02039.1"/>
    </source>
</evidence>
<gene>
    <name evidence="3" type="ORF">EV670_0057</name>
</gene>
<evidence type="ECO:0000256" key="1">
    <source>
        <dbReference type="SAM" id="SignalP"/>
    </source>
</evidence>
<proteinExistence type="predicted"/>
<dbReference type="EMBL" id="SHKP01000004">
    <property type="protein sequence ID" value="RZU02039.1"/>
    <property type="molecule type" value="Genomic_DNA"/>
</dbReference>